<evidence type="ECO:0000256" key="5">
    <source>
        <dbReference type="ARBA" id="ARBA00022989"/>
    </source>
</evidence>
<proteinExistence type="predicted"/>
<reference evidence="9 10" key="1">
    <citation type="submission" date="2019-04" db="EMBL/GenBank/DDBJ databases">
        <authorList>
            <person name="Li J."/>
        </authorList>
    </citation>
    <scope>NUCLEOTIDE SEQUENCE [LARGE SCALE GENOMIC DNA]</scope>
    <source>
        <strain evidence="9 10">CCTCC AB2016182</strain>
    </source>
</reference>
<dbReference type="OrthoDB" id="9797190at2"/>
<evidence type="ECO:0000256" key="1">
    <source>
        <dbReference type="ARBA" id="ARBA00004141"/>
    </source>
</evidence>
<evidence type="ECO:0000259" key="8">
    <source>
        <dbReference type="Pfam" id="PF01694"/>
    </source>
</evidence>
<keyword evidence="5 7" id="KW-1133">Transmembrane helix</keyword>
<keyword evidence="6 7" id="KW-0472">Membrane</keyword>
<evidence type="ECO:0000256" key="6">
    <source>
        <dbReference type="ARBA" id="ARBA00023136"/>
    </source>
</evidence>
<keyword evidence="9" id="KW-0645">Protease</keyword>
<dbReference type="SUPFAM" id="SSF144091">
    <property type="entry name" value="Rhomboid-like"/>
    <property type="match status" value="1"/>
</dbReference>
<evidence type="ECO:0000313" key="10">
    <source>
        <dbReference type="Proteomes" id="UP000306223"/>
    </source>
</evidence>
<accession>A0A4U0QT83</accession>
<dbReference type="EMBL" id="SUNH01000009">
    <property type="protein sequence ID" value="TJZ85227.1"/>
    <property type="molecule type" value="Genomic_DNA"/>
</dbReference>
<dbReference type="InterPro" id="IPR022764">
    <property type="entry name" value="Peptidase_S54_rhomboid_dom"/>
</dbReference>
<feature type="transmembrane region" description="Helical" evidence="7">
    <location>
        <begin position="202"/>
        <end position="221"/>
    </location>
</feature>
<evidence type="ECO:0000256" key="4">
    <source>
        <dbReference type="ARBA" id="ARBA00022692"/>
    </source>
</evidence>
<dbReference type="GO" id="GO:0004252">
    <property type="term" value="F:serine-type endopeptidase activity"/>
    <property type="evidence" value="ECO:0007669"/>
    <property type="project" value="InterPro"/>
</dbReference>
<dbReference type="PANTHER" id="PTHR43066:SF26">
    <property type="entry name" value="RHOMBOID PROTEASE GLPG"/>
    <property type="match status" value="1"/>
</dbReference>
<comment type="caution">
    <text evidence="9">The sequence shown here is derived from an EMBL/GenBank/DDBJ whole genome shotgun (WGS) entry which is preliminary data.</text>
</comment>
<organism evidence="9 10">
    <name type="scientific">Paracoccus hibiscisoli</name>
    <dbReference type="NCBI Taxonomy" id="2023261"/>
    <lineage>
        <taxon>Bacteria</taxon>
        <taxon>Pseudomonadati</taxon>
        <taxon>Pseudomonadota</taxon>
        <taxon>Alphaproteobacteria</taxon>
        <taxon>Rhodobacterales</taxon>
        <taxon>Paracoccaceae</taxon>
        <taxon>Paracoccus</taxon>
    </lineage>
</organism>
<protein>
    <submittedName>
        <fullName evidence="9">Rhomboid family intramembrane serine protease</fullName>
    </submittedName>
</protein>
<evidence type="ECO:0000313" key="9">
    <source>
        <dbReference type="EMBL" id="TJZ85227.1"/>
    </source>
</evidence>
<dbReference type="InterPro" id="IPR035952">
    <property type="entry name" value="Rhomboid-like_sf"/>
</dbReference>
<dbReference type="AlphaFoldDB" id="A0A4U0QT83"/>
<gene>
    <name evidence="9" type="ORF">FA740_07800</name>
</gene>
<keyword evidence="10" id="KW-1185">Reference proteome</keyword>
<dbReference type="Gene3D" id="1.20.1540.10">
    <property type="entry name" value="Rhomboid-like"/>
    <property type="match status" value="1"/>
</dbReference>
<dbReference type="Pfam" id="PF01694">
    <property type="entry name" value="Rhomboid"/>
    <property type="match status" value="1"/>
</dbReference>
<keyword evidence="2" id="KW-1003">Cell membrane</keyword>
<sequence>MTDPGRPVAFPQVARADRGPAPLPLWLRGVIVACCLIEALTWAGPMLGLGSARVAGVMLGGFWPPLMSGAAGLYPGQGVVMFLTYGLLHGGVPHLAMNMISLAAVGRELVRMIGSGRMALTYLVSQIVAGAVFAWMEPAAGPMVGASGAVFGLAGALVGHAAISLRRRHRSMAPLIRATALILGLNIVLTLLMPAIAWQAHLGGGLAGLVLGIAFALSGPARR</sequence>
<comment type="subcellular location">
    <subcellularLocation>
        <location evidence="1">Membrane</location>
        <topology evidence="1">Multi-pass membrane protein</topology>
    </subcellularLocation>
</comment>
<name>A0A4U0QT83_9RHOB</name>
<keyword evidence="3" id="KW-0997">Cell inner membrane</keyword>
<feature type="transmembrane region" description="Helical" evidence="7">
    <location>
        <begin position="25"/>
        <end position="43"/>
    </location>
</feature>
<feature type="domain" description="Peptidase S54 rhomboid" evidence="8">
    <location>
        <begin position="80"/>
        <end position="215"/>
    </location>
</feature>
<evidence type="ECO:0000256" key="7">
    <source>
        <dbReference type="SAM" id="Phobius"/>
    </source>
</evidence>
<evidence type="ECO:0000256" key="3">
    <source>
        <dbReference type="ARBA" id="ARBA00022519"/>
    </source>
</evidence>
<feature type="transmembrane region" description="Helical" evidence="7">
    <location>
        <begin position="142"/>
        <end position="163"/>
    </location>
</feature>
<keyword evidence="4 7" id="KW-0812">Transmembrane</keyword>
<dbReference type="RefSeq" id="WP_136856202.1">
    <property type="nucleotide sequence ID" value="NZ_SUNH01000009.1"/>
</dbReference>
<keyword evidence="9" id="KW-0378">Hydrolase</keyword>
<dbReference type="GO" id="GO:0016020">
    <property type="term" value="C:membrane"/>
    <property type="evidence" value="ECO:0007669"/>
    <property type="project" value="UniProtKB-SubCell"/>
</dbReference>
<feature type="transmembrane region" description="Helical" evidence="7">
    <location>
        <begin position="175"/>
        <end position="196"/>
    </location>
</feature>
<feature type="transmembrane region" description="Helical" evidence="7">
    <location>
        <begin position="118"/>
        <end position="136"/>
    </location>
</feature>
<dbReference type="PANTHER" id="PTHR43066">
    <property type="entry name" value="RHOMBOID-RELATED PROTEIN"/>
    <property type="match status" value="1"/>
</dbReference>
<dbReference type="Proteomes" id="UP000306223">
    <property type="component" value="Unassembled WGS sequence"/>
</dbReference>
<feature type="transmembrane region" description="Helical" evidence="7">
    <location>
        <begin position="80"/>
        <end position="106"/>
    </location>
</feature>
<dbReference type="GO" id="GO:0006508">
    <property type="term" value="P:proteolysis"/>
    <property type="evidence" value="ECO:0007669"/>
    <property type="project" value="UniProtKB-KW"/>
</dbReference>
<evidence type="ECO:0000256" key="2">
    <source>
        <dbReference type="ARBA" id="ARBA00022475"/>
    </source>
</evidence>